<evidence type="ECO:0000313" key="2">
    <source>
        <dbReference type="EMBL" id="MEQ2236663.1"/>
    </source>
</evidence>
<feature type="region of interest" description="Disordered" evidence="1">
    <location>
        <begin position="42"/>
        <end position="69"/>
    </location>
</feature>
<dbReference type="EMBL" id="JAHRIQ010047636">
    <property type="protein sequence ID" value="MEQ2236663.1"/>
    <property type="molecule type" value="Genomic_DNA"/>
</dbReference>
<name>A0ABV0TYG3_9TELE</name>
<organism evidence="2 3">
    <name type="scientific">Ilyodon furcidens</name>
    <name type="common">goldbreast splitfin</name>
    <dbReference type="NCBI Taxonomy" id="33524"/>
    <lineage>
        <taxon>Eukaryota</taxon>
        <taxon>Metazoa</taxon>
        <taxon>Chordata</taxon>
        <taxon>Craniata</taxon>
        <taxon>Vertebrata</taxon>
        <taxon>Euteleostomi</taxon>
        <taxon>Actinopterygii</taxon>
        <taxon>Neopterygii</taxon>
        <taxon>Teleostei</taxon>
        <taxon>Neoteleostei</taxon>
        <taxon>Acanthomorphata</taxon>
        <taxon>Ovalentaria</taxon>
        <taxon>Atherinomorphae</taxon>
        <taxon>Cyprinodontiformes</taxon>
        <taxon>Goodeidae</taxon>
        <taxon>Ilyodon</taxon>
    </lineage>
</organism>
<evidence type="ECO:0000313" key="3">
    <source>
        <dbReference type="Proteomes" id="UP001482620"/>
    </source>
</evidence>
<comment type="caution">
    <text evidence="2">The sequence shown here is derived from an EMBL/GenBank/DDBJ whole genome shotgun (WGS) entry which is preliminary data.</text>
</comment>
<gene>
    <name evidence="2" type="ORF">ILYODFUR_015008</name>
</gene>
<dbReference type="Proteomes" id="UP001482620">
    <property type="component" value="Unassembled WGS sequence"/>
</dbReference>
<proteinExistence type="predicted"/>
<keyword evidence="3" id="KW-1185">Reference proteome</keyword>
<reference evidence="2 3" key="1">
    <citation type="submission" date="2021-06" db="EMBL/GenBank/DDBJ databases">
        <authorList>
            <person name="Palmer J.M."/>
        </authorList>
    </citation>
    <scope>NUCLEOTIDE SEQUENCE [LARGE SCALE GENOMIC DNA]</scope>
    <source>
        <strain evidence="3">if_2019</strain>
        <tissue evidence="2">Muscle</tissue>
    </source>
</reference>
<sequence length="122" mass="13186">MLFSIFLRGQKTDDTTSQAVMPWCIPELALGTYPLTQLGDKGDLTIPTPLEESPRKAPRSKLSPTSCSSLAKCTSTTPVSSITVWMTTCSKTLTPVLQIRVTHICSGSDLSTHIVSITCRLS</sequence>
<accession>A0ABV0TYG3</accession>
<evidence type="ECO:0000256" key="1">
    <source>
        <dbReference type="SAM" id="MobiDB-lite"/>
    </source>
</evidence>
<protein>
    <submittedName>
        <fullName evidence="2">Uncharacterized protein</fullName>
    </submittedName>
</protein>